<dbReference type="EMBL" id="ARQD01000005">
    <property type="protein sequence ID" value="KIX84890.1"/>
    <property type="molecule type" value="Genomic_DNA"/>
</dbReference>
<protein>
    <submittedName>
        <fullName evidence="1">Uncharacterized protein</fullName>
    </submittedName>
</protein>
<accession>A0A0D2I0Y7</accession>
<dbReference type="Proteomes" id="UP000032214">
    <property type="component" value="Unassembled WGS sequence"/>
</dbReference>
<proteinExistence type="predicted"/>
<evidence type="ECO:0000313" key="2">
    <source>
        <dbReference type="Proteomes" id="UP000032214"/>
    </source>
</evidence>
<evidence type="ECO:0000313" key="1">
    <source>
        <dbReference type="EMBL" id="KIX84890.1"/>
    </source>
</evidence>
<organism evidence="1 2">
    <name type="scientific">candidate division TM6 bacterium JCVI TM6SC1</name>
    <dbReference type="NCBI Taxonomy" id="1306947"/>
    <lineage>
        <taxon>Bacteria</taxon>
        <taxon>Candidatus Babelota</taxon>
        <taxon>Vermiphilus</taxon>
    </lineage>
</organism>
<dbReference type="AlphaFoldDB" id="A0A0D2I0Y7"/>
<comment type="caution">
    <text evidence="1">The sequence shown here is derived from an EMBL/GenBank/DDBJ whole genome shotgun (WGS) entry which is preliminary data.</text>
</comment>
<sequence length="258" mass="29910">MPIWWIKELFKTINNDKYSLNISQFTQLNLNKTLYKTVKLQEVKSFLKCHIDELLKASIAFQLDVNNPSYISNVIKLAYFADALPQCVPIITYGKAELTKIFNNELLRVKFNKELSGILNVCKSDTNVRQIMNIFKVPYHSIQEYEKFLSSIFYYLVKFGLPLDYKIAGQTLLYHIIQSINLDALTQLLKAGRENKLSINFTNNPENTMLASDKMTPLEQAQDALERAHDPWINIGNNIYDTVLLEQIVNVLKNYPYQ</sequence>
<reference evidence="1 2" key="1">
    <citation type="journal article" date="2013" name="Proc. Natl. Acad. Sci. U.S.A.">
        <title>Candidate phylum TM6 genome recovered from a hospital sink biofilm provides genomic insights into this uncultivated phylum.</title>
        <authorList>
            <person name="McLean J.S."/>
            <person name="Lombardo M.J."/>
            <person name="Badger J.H."/>
            <person name="Edlund A."/>
            <person name="Novotny M."/>
            <person name="Yee-Greenbaum J."/>
            <person name="Vyahhi N."/>
            <person name="Hall A.P."/>
            <person name="Yang Y."/>
            <person name="Dupont C.L."/>
            <person name="Ziegler M.G."/>
            <person name="Chitsaz H."/>
            <person name="Allen A.E."/>
            <person name="Yooseph S."/>
            <person name="Tesler G."/>
            <person name="Pevzner P.A."/>
            <person name="Friedman R.M."/>
            <person name="Nealson K.H."/>
            <person name="Venter J.C."/>
            <person name="Lasken R.S."/>
        </authorList>
    </citation>
    <scope>NUCLEOTIDE SEQUENCE [LARGE SCALE GENOMIC DNA]</scope>
    <source>
        <strain evidence="1 2">TM6SC1</strain>
    </source>
</reference>
<dbReference type="STRING" id="1306947.J120_04775"/>
<gene>
    <name evidence="1" type="ORF">J120_04775</name>
</gene>
<name>A0A0D2I0Y7_9BACT</name>
<keyword evidence="2" id="KW-1185">Reference proteome</keyword>